<feature type="domain" description="Reverse transcriptase" evidence="1">
    <location>
        <begin position="64"/>
        <end position="181"/>
    </location>
</feature>
<feature type="non-terminal residue" evidence="2">
    <location>
        <position position="1"/>
    </location>
</feature>
<dbReference type="OrthoDB" id="5960351at2759"/>
<dbReference type="AlphaFoldDB" id="A0A6S7K3V6"/>
<proteinExistence type="predicted"/>
<protein>
    <recommendedName>
        <fullName evidence="1">Reverse transcriptase domain-containing protein</fullName>
    </recommendedName>
</protein>
<feature type="non-terminal residue" evidence="2">
    <location>
        <position position="187"/>
    </location>
</feature>
<accession>A0A6S7K3V6</accession>
<keyword evidence="3" id="KW-1185">Reference proteome</keyword>
<organism evidence="2 3">
    <name type="scientific">Paramuricea clavata</name>
    <name type="common">Red gorgonian</name>
    <name type="synonym">Violescent sea-whip</name>
    <dbReference type="NCBI Taxonomy" id="317549"/>
    <lineage>
        <taxon>Eukaryota</taxon>
        <taxon>Metazoa</taxon>
        <taxon>Cnidaria</taxon>
        <taxon>Anthozoa</taxon>
        <taxon>Octocorallia</taxon>
        <taxon>Malacalcyonacea</taxon>
        <taxon>Plexauridae</taxon>
        <taxon>Paramuricea</taxon>
    </lineage>
</organism>
<dbReference type="InterPro" id="IPR000477">
    <property type="entry name" value="RT_dom"/>
</dbReference>
<gene>
    <name evidence="2" type="ORF">PACLA_8A041905</name>
</gene>
<dbReference type="Pfam" id="PF00078">
    <property type="entry name" value="RVT_1"/>
    <property type="match status" value="1"/>
</dbReference>
<dbReference type="Proteomes" id="UP001152795">
    <property type="component" value="Unassembled WGS sequence"/>
</dbReference>
<dbReference type="PANTHER" id="PTHR47510">
    <property type="entry name" value="REVERSE TRANSCRIPTASE DOMAIN-CONTAINING PROTEIN"/>
    <property type="match status" value="1"/>
</dbReference>
<dbReference type="SUPFAM" id="SSF56672">
    <property type="entry name" value="DNA/RNA polymerases"/>
    <property type="match status" value="1"/>
</dbReference>
<evidence type="ECO:0000313" key="2">
    <source>
        <dbReference type="EMBL" id="CAB4036460.1"/>
    </source>
</evidence>
<dbReference type="PANTHER" id="PTHR47510:SF3">
    <property type="entry name" value="ENDO_EXONUCLEASE_PHOSPHATASE DOMAIN-CONTAINING PROTEIN"/>
    <property type="match status" value="1"/>
</dbReference>
<name>A0A6S7K3V6_PARCT</name>
<evidence type="ECO:0000259" key="1">
    <source>
        <dbReference type="Pfam" id="PF00078"/>
    </source>
</evidence>
<reference evidence="2" key="1">
    <citation type="submission" date="2020-04" db="EMBL/GenBank/DDBJ databases">
        <authorList>
            <person name="Alioto T."/>
            <person name="Alioto T."/>
            <person name="Gomez Garrido J."/>
        </authorList>
    </citation>
    <scope>NUCLEOTIDE SEQUENCE</scope>
    <source>
        <strain evidence="2">A484AB</strain>
    </source>
</reference>
<comment type="caution">
    <text evidence="2">The sequence shown here is derived from an EMBL/GenBank/DDBJ whole genome shotgun (WGS) entry which is preliminary data.</text>
</comment>
<dbReference type="EMBL" id="CACRXK020022056">
    <property type="protein sequence ID" value="CAB4036460.1"/>
    <property type="molecule type" value="Genomic_DNA"/>
</dbReference>
<evidence type="ECO:0000313" key="3">
    <source>
        <dbReference type="Proteomes" id="UP001152795"/>
    </source>
</evidence>
<sequence>SEQEVVKVIKDLPANKASGLDKLTVGVIKDCLPVISSTITSLINCSFSTNTFPDVWKIAEVIPIPKTGDKEIASNNRPISLLPTMLKVCERLAHGQYNDFLCSEDKVSPHQNGNRKLHSTESTLIKVTDDILEAMDGKLITIMVLIDFSKAFDRIDHDVLLNKLWNIGMTPSALEWFSSYLTSRSQR</sequence>
<dbReference type="InterPro" id="IPR043502">
    <property type="entry name" value="DNA/RNA_pol_sf"/>
</dbReference>